<proteinExistence type="inferred from homology"/>
<comment type="caution">
    <text evidence="4">The sequence shown here is derived from an EMBL/GenBank/DDBJ whole genome shotgun (WGS) entry which is preliminary data.</text>
</comment>
<dbReference type="InterPro" id="IPR001279">
    <property type="entry name" value="Metallo-B-lactamas"/>
</dbReference>
<reference evidence="4 5" key="1">
    <citation type="submission" date="2014-10" db="EMBL/GenBank/DDBJ databases">
        <title>Genome sequence of Ponticoccus sp. strain UMTAT08 isolated from clonal culture of toxic dinoflagellate Alexandrium tamiyavanichii.</title>
        <authorList>
            <person name="Gan H.Y."/>
            <person name="Muhd D.-D."/>
            <person name="Mohd Noor M.E."/>
            <person name="Yeong Y.S."/>
            <person name="Usup G."/>
        </authorList>
    </citation>
    <scope>NUCLEOTIDE SEQUENCE [LARGE SCALE GENOMIC DNA]</scope>
    <source>
        <strain evidence="4 5">UMTAT08</strain>
    </source>
</reference>
<dbReference type="SMART" id="SM00849">
    <property type="entry name" value="Lactamase_B"/>
    <property type="match status" value="1"/>
</dbReference>
<dbReference type="EC" id="3.1.-.-" evidence="4"/>
<dbReference type="STRING" id="561184.SAMN05216376_106304"/>
<dbReference type="OrthoDB" id="7253658at2"/>
<dbReference type="Pfam" id="PF00753">
    <property type="entry name" value="Lactamase_B"/>
    <property type="match status" value="1"/>
</dbReference>
<feature type="signal peptide" evidence="2">
    <location>
        <begin position="1"/>
        <end position="22"/>
    </location>
</feature>
<keyword evidence="4" id="KW-0378">Hydrolase</keyword>
<sequence length="313" mass="33827">MLTRRSALGLLASLPLAPRAFAQPRLSYDLTAKPLADGIWMVEGATDYFSMENGGAIVNITLMKGDSGLILVDTGSSRRHGEALNTLARSLDIRGISTVVNTHHHPDHFFGNQVFADRPIHALGGTRQAALDEGDAFADNMYRLLGDWMRGTEVVPPSDVIAGGDLTLDGRDFLALPLGGHTSADLALMDRRSGTLVAGDLVFYNRAPTTPSADLPRWQQALDALQAAKPALVIPGHGPADPTGDSITQTRDYLSWLDRTLREGARAGLDMVELMETPLPDRFAGMGAQPQEYQRSVAHLFPGIEREELPRGN</sequence>
<organism evidence="4 5">
    <name type="scientific">Mameliella alba</name>
    <dbReference type="NCBI Taxonomy" id="561184"/>
    <lineage>
        <taxon>Bacteria</taxon>
        <taxon>Pseudomonadati</taxon>
        <taxon>Pseudomonadota</taxon>
        <taxon>Alphaproteobacteria</taxon>
        <taxon>Rhodobacterales</taxon>
        <taxon>Roseobacteraceae</taxon>
        <taxon>Mameliella</taxon>
    </lineage>
</organism>
<dbReference type="InterPro" id="IPR036866">
    <property type="entry name" value="RibonucZ/Hydroxyglut_hydro"/>
</dbReference>
<dbReference type="AlphaFoldDB" id="A0A0B3S9P0"/>
<dbReference type="PATRIC" id="fig|1515334.3.peg.1929"/>
<dbReference type="CDD" id="cd16282">
    <property type="entry name" value="metallo-hydrolase-like_MBL-fold"/>
    <property type="match status" value="1"/>
</dbReference>
<accession>A0A0B3S9P0</accession>
<dbReference type="RefSeq" id="WP_052244412.1">
    <property type="nucleotide sequence ID" value="NZ_JSUQ01000007.1"/>
</dbReference>
<dbReference type="PANTHER" id="PTHR42951:SF4">
    <property type="entry name" value="ACYL-COENZYME A THIOESTERASE MBLAC2"/>
    <property type="match status" value="1"/>
</dbReference>
<dbReference type="InterPro" id="IPR050855">
    <property type="entry name" value="NDM-1-like"/>
</dbReference>
<dbReference type="NCBIfam" id="TIGR04558">
    <property type="entry name" value="SoxH_rel_PQQ_1"/>
    <property type="match status" value="1"/>
</dbReference>
<keyword evidence="2" id="KW-0732">Signal</keyword>
<feature type="chain" id="PRO_5002084948" evidence="2">
    <location>
        <begin position="23"/>
        <end position="313"/>
    </location>
</feature>
<evidence type="ECO:0000313" key="4">
    <source>
        <dbReference type="EMBL" id="KHQ53386.1"/>
    </source>
</evidence>
<evidence type="ECO:0000256" key="2">
    <source>
        <dbReference type="SAM" id="SignalP"/>
    </source>
</evidence>
<dbReference type="Proteomes" id="UP000030960">
    <property type="component" value="Unassembled WGS sequence"/>
</dbReference>
<gene>
    <name evidence="4" type="ORF">OA50_01916</name>
</gene>
<dbReference type="GO" id="GO:0017001">
    <property type="term" value="P:antibiotic catabolic process"/>
    <property type="evidence" value="ECO:0007669"/>
    <property type="project" value="UniProtKB-ARBA"/>
</dbReference>
<dbReference type="GO" id="GO:0016787">
    <property type="term" value="F:hydrolase activity"/>
    <property type="evidence" value="ECO:0007669"/>
    <property type="project" value="UniProtKB-KW"/>
</dbReference>
<dbReference type="PANTHER" id="PTHR42951">
    <property type="entry name" value="METALLO-BETA-LACTAMASE DOMAIN-CONTAINING"/>
    <property type="match status" value="1"/>
</dbReference>
<dbReference type="SUPFAM" id="SSF56281">
    <property type="entry name" value="Metallo-hydrolase/oxidoreductase"/>
    <property type="match status" value="1"/>
</dbReference>
<dbReference type="Gene3D" id="3.60.15.10">
    <property type="entry name" value="Ribonuclease Z/Hydroxyacylglutathione hydrolase-like"/>
    <property type="match status" value="1"/>
</dbReference>
<evidence type="ECO:0000256" key="1">
    <source>
        <dbReference type="ARBA" id="ARBA00005250"/>
    </source>
</evidence>
<protein>
    <submittedName>
        <fullName evidence="4">Beta-lactamase domain protein</fullName>
        <ecNumber evidence="4">3.1.-.-</ecNumber>
    </submittedName>
</protein>
<evidence type="ECO:0000313" key="5">
    <source>
        <dbReference type="Proteomes" id="UP000030960"/>
    </source>
</evidence>
<dbReference type="InterPro" id="IPR030811">
    <property type="entry name" value="SoxH-rel_PQQ_1"/>
</dbReference>
<name>A0A0B3S9P0_9RHOB</name>
<keyword evidence="5" id="KW-1185">Reference proteome</keyword>
<comment type="similarity">
    <text evidence="1">Belongs to the metallo-beta-lactamase superfamily. Class-B beta-lactamase family.</text>
</comment>
<feature type="domain" description="Metallo-beta-lactamase" evidence="3">
    <location>
        <begin position="57"/>
        <end position="237"/>
    </location>
</feature>
<evidence type="ECO:0000259" key="3">
    <source>
        <dbReference type="SMART" id="SM00849"/>
    </source>
</evidence>
<dbReference type="EMBL" id="JSUQ01000007">
    <property type="protein sequence ID" value="KHQ53386.1"/>
    <property type="molecule type" value="Genomic_DNA"/>
</dbReference>